<name>A0A9Q1E458_SYNKA</name>
<accession>A0A9Q1E458</accession>
<feature type="chain" id="PRO_5040205554" evidence="1">
    <location>
        <begin position="18"/>
        <end position="51"/>
    </location>
</feature>
<protein>
    <submittedName>
        <fullName evidence="2">Uncharacterized protein</fullName>
    </submittedName>
</protein>
<gene>
    <name evidence="2" type="ORF">SKAU_G00430540</name>
</gene>
<evidence type="ECO:0000313" key="2">
    <source>
        <dbReference type="EMBL" id="KAJ8331962.1"/>
    </source>
</evidence>
<dbReference type="OrthoDB" id="8867463at2759"/>
<evidence type="ECO:0000313" key="3">
    <source>
        <dbReference type="Proteomes" id="UP001152622"/>
    </source>
</evidence>
<organism evidence="2 3">
    <name type="scientific">Synaphobranchus kaupii</name>
    <name type="common">Kaup's arrowtooth eel</name>
    <dbReference type="NCBI Taxonomy" id="118154"/>
    <lineage>
        <taxon>Eukaryota</taxon>
        <taxon>Metazoa</taxon>
        <taxon>Chordata</taxon>
        <taxon>Craniata</taxon>
        <taxon>Vertebrata</taxon>
        <taxon>Euteleostomi</taxon>
        <taxon>Actinopterygii</taxon>
        <taxon>Neopterygii</taxon>
        <taxon>Teleostei</taxon>
        <taxon>Anguilliformes</taxon>
        <taxon>Synaphobranchidae</taxon>
        <taxon>Synaphobranchus</taxon>
    </lineage>
</organism>
<dbReference type="Proteomes" id="UP001152622">
    <property type="component" value="Unassembled WGS sequence"/>
</dbReference>
<keyword evidence="1" id="KW-0732">Signal</keyword>
<reference evidence="2" key="1">
    <citation type="journal article" date="2023" name="Science">
        <title>Genome structures resolve the early diversification of teleost fishes.</title>
        <authorList>
            <person name="Parey E."/>
            <person name="Louis A."/>
            <person name="Montfort J."/>
            <person name="Bouchez O."/>
            <person name="Roques C."/>
            <person name="Iampietro C."/>
            <person name="Lluch J."/>
            <person name="Castinel A."/>
            <person name="Donnadieu C."/>
            <person name="Desvignes T."/>
            <person name="Floi Bucao C."/>
            <person name="Jouanno E."/>
            <person name="Wen M."/>
            <person name="Mejri S."/>
            <person name="Dirks R."/>
            <person name="Jansen H."/>
            <person name="Henkel C."/>
            <person name="Chen W.J."/>
            <person name="Zahm M."/>
            <person name="Cabau C."/>
            <person name="Klopp C."/>
            <person name="Thompson A.W."/>
            <person name="Robinson-Rechavi M."/>
            <person name="Braasch I."/>
            <person name="Lecointre G."/>
            <person name="Bobe J."/>
            <person name="Postlethwait J.H."/>
            <person name="Berthelot C."/>
            <person name="Roest Crollius H."/>
            <person name="Guiguen Y."/>
        </authorList>
    </citation>
    <scope>NUCLEOTIDE SEQUENCE</scope>
    <source>
        <strain evidence="2">WJC10195</strain>
    </source>
</reference>
<keyword evidence="3" id="KW-1185">Reference proteome</keyword>
<dbReference type="AlphaFoldDB" id="A0A9Q1E458"/>
<sequence length="51" mass="5307">MLGTLCTLITVLSCVSGVTVVTQKPPVLPVSKGDTATMDCNLGTVTNHRAY</sequence>
<comment type="caution">
    <text evidence="2">The sequence shown here is derived from an EMBL/GenBank/DDBJ whole genome shotgun (WGS) entry which is preliminary data.</text>
</comment>
<dbReference type="EMBL" id="JAINUF010000083">
    <property type="protein sequence ID" value="KAJ8331962.1"/>
    <property type="molecule type" value="Genomic_DNA"/>
</dbReference>
<evidence type="ECO:0000256" key="1">
    <source>
        <dbReference type="SAM" id="SignalP"/>
    </source>
</evidence>
<proteinExistence type="predicted"/>
<feature type="signal peptide" evidence="1">
    <location>
        <begin position="1"/>
        <end position="17"/>
    </location>
</feature>